<evidence type="ECO:0000256" key="5">
    <source>
        <dbReference type="ARBA" id="ARBA00022840"/>
    </source>
</evidence>
<feature type="domain" description="Glutamyl/glutaminyl-tRNA synthetase class Ib catalytic" evidence="9">
    <location>
        <begin position="16"/>
        <end position="319"/>
    </location>
</feature>
<evidence type="ECO:0000256" key="4">
    <source>
        <dbReference type="ARBA" id="ARBA00022741"/>
    </source>
</evidence>
<proteinExistence type="inferred from homology"/>
<evidence type="ECO:0000256" key="8">
    <source>
        <dbReference type="HAMAP-Rule" id="MF_00022"/>
    </source>
</evidence>
<evidence type="ECO:0000259" key="9">
    <source>
        <dbReference type="Pfam" id="PF00749"/>
    </source>
</evidence>
<comment type="function">
    <text evidence="8">Catalyzes the attachment of glutamate to tRNA(Glu) in a two-step reaction: glutamate is first activated by ATP to form Glu-AMP and then transferred to the acceptor end of tRNA(Glu).</text>
</comment>
<keyword evidence="5 8" id="KW-0067">ATP-binding</keyword>
<gene>
    <name evidence="8" type="primary">gltX</name>
    <name evidence="12" type="ORF">Abor_014_051</name>
    <name evidence="11" type="ORF">AcetOrient_orf04655</name>
</gene>
<reference evidence="12 13" key="1">
    <citation type="submission" date="2012-11" db="EMBL/GenBank/DDBJ databases">
        <title>Whole genome sequence of Acetobacter orientalis 21F-2.</title>
        <authorList>
            <person name="Azuma Y."/>
            <person name="Higashiura N."/>
            <person name="Hirakawa H."/>
            <person name="Matsushita K."/>
        </authorList>
    </citation>
    <scope>NUCLEOTIDE SEQUENCE [LARGE SCALE GENOMIC DNA]</scope>
    <source>
        <strain evidence="12 13">21F-2</strain>
    </source>
</reference>
<dbReference type="InterPro" id="IPR020058">
    <property type="entry name" value="Glu/Gln-tRNA-synth_Ib_cat-dom"/>
</dbReference>
<dbReference type="InterPro" id="IPR045462">
    <property type="entry name" value="aa-tRNA-synth_I_cd-bd"/>
</dbReference>
<keyword evidence="4 8" id="KW-0547">Nucleotide-binding</keyword>
<keyword evidence="3 8" id="KW-0436">Ligase</keyword>
<dbReference type="KEGG" id="aot:AcetOri_orf04655"/>
<dbReference type="InterPro" id="IPR001412">
    <property type="entry name" value="aa-tRNA-synth_I_CS"/>
</dbReference>
<dbReference type="STRING" id="1231341.Abor_014_051"/>
<dbReference type="AlphaFoldDB" id="A0A2Z5ZMR8"/>
<keyword evidence="7 8" id="KW-0030">Aminoacyl-tRNA synthetase</keyword>
<dbReference type="PROSITE" id="PS00178">
    <property type="entry name" value="AA_TRNA_LIGASE_I"/>
    <property type="match status" value="1"/>
</dbReference>
<dbReference type="NCBIfam" id="TIGR00464">
    <property type="entry name" value="gltX_bact"/>
    <property type="match status" value="1"/>
</dbReference>
<dbReference type="InterPro" id="IPR049940">
    <property type="entry name" value="GluQ/Sye"/>
</dbReference>
<evidence type="ECO:0000256" key="3">
    <source>
        <dbReference type="ARBA" id="ARBA00022598"/>
    </source>
</evidence>
<evidence type="ECO:0000259" key="10">
    <source>
        <dbReference type="Pfam" id="PF19269"/>
    </source>
</evidence>
<dbReference type="InterPro" id="IPR004527">
    <property type="entry name" value="Glu-tRNA-ligase_bac/mito"/>
</dbReference>
<evidence type="ECO:0000313" key="13">
    <source>
        <dbReference type="Proteomes" id="UP000032670"/>
    </source>
</evidence>
<dbReference type="HAMAP" id="MF_00022">
    <property type="entry name" value="Glu_tRNA_synth_type1"/>
    <property type="match status" value="1"/>
</dbReference>
<evidence type="ECO:0000313" key="11">
    <source>
        <dbReference type="EMBL" id="BBC81417.1"/>
    </source>
</evidence>
<feature type="short sequence motif" description="'KMSKS' region" evidence="8">
    <location>
        <begin position="254"/>
        <end position="258"/>
    </location>
</feature>
<dbReference type="InterPro" id="IPR008925">
    <property type="entry name" value="aa_tRNA-synth_I_cd-bd_sf"/>
</dbReference>
<organism evidence="11 14">
    <name type="scientific">Acetobacter orientalis</name>
    <dbReference type="NCBI Taxonomy" id="146474"/>
    <lineage>
        <taxon>Bacteria</taxon>
        <taxon>Pseudomonadati</taxon>
        <taxon>Pseudomonadota</taxon>
        <taxon>Alphaproteobacteria</taxon>
        <taxon>Acetobacterales</taxon>
        <taxon>Acetobacteraceae</taxon>
        <taxon>Acetobacter</taxon>
    </lineage>
</organism>
<reference evidence="11 14" key="2">
    <citation type="submission" date="2018-02" db="EMBL/GenBank/DDBJ databases">
        <title>Acetobacter orientalis genome.</title>
        <authorList>
            <person name="Nakashima N."/>
            <person name="Tamura T."/>
        </authorList>
    </citation>
    <scope>NUCLEOTIDE SEQUENCE [LARGE SCALE GENOMIC DNA]</scope>
    <source>
        <strain evidence="11 14">FAN1</strain>
    </source>
</reference>
<keyword evidence="6 8" id="KW-0648">Protein biosynthesis</keyword>
<evidence type="ECO:0000256" key="7">
    <source>
        <dbReference type="ARBA" id="ARBA00023146"/>
    </source>
</evidence>
<dbReference type="InterPro" id="IPR000924">
    <property type="entry name" value="Glu/Gln-tRNA-synth"/>
</dbReference>
<feature type="short sequence motif" description="'HIGH' region" evidence="8">
    <location>
        <begin position="21"/>
        <end position="31"/>
    </location>
</feature>
<sequence length="457" mass="51404">MGEHFTPPDQYRDFMKLRFAPSPTGMLHVGNARLAIANALFARRNGGKFQLRIDDTDTGRSKESHVEAIRTDLNWLGITWDETFRQTERLDRYAAAIEKLKATGRLYPCFESEHELAAKRETQIRQRRAPVYDRAMLKLTPEQRQQAEANGKVPYWRFRLSDRIVNWRDLVMGNCTVKLPSVSDPVLVRTDGTVLYTLASVVDDLATGITHIIRGEDHVTNTGVQIDIAEALGARPDHFRFAHLPLLLDENGGKLSKRFDAMSLRTLRQDGVESEALVAYLARLGSSDDPILEPFAEQAKVYDISHISKSAARFDTRQLLGLNHKLLGQLPFSAVADRLPEGATEEFWLAIRTNIEMLSEAKQWFAVVYGDIVPPAEEDPTFTKEAASLLPAEPWDTTTWKNWTAAVKEKTGRSGKALFHPLRLALTGEENGPELRELLPLMGRKRVLARLLPGSGN</sequence>
<name>A0A2Z5ZMR8_9PROT</name>
<dbReference type="Proteomes" id="UP000032670">
    <property type="component" value="Unassembled WGS sequence"/>
</dbReference>
<dbReference type="GO" id="GO:0006424">
    <property type="term" value="P:glutamyl-tRNA aminoacylation"/>
    <property type="evidence" value="ECO:0007669"/>
    <property type="project" value="UniProtKB-UniRule"/>
</dbReference>
<evidence type="ECO:0000313" key="14">
    <source>
        <dbReference type="Proteomes" id="UP000270034"/>
    </source>
</evidence>
<dbReference type="PANTHER" id="PTHR43311:SF2">
    <property type="entry name" value="GLUTAMATE--TRNA LIGASE, MITOCHONDRIAL-RELATED"/>
    <property type="match status" value="1"/>
</dbReference>
<dbReference type="PANTHER" id="PTHR43311">
    <property type="entry name" value="GLUTAMATE--TRNA LIGASE"/>
    <property type="match status" value="1"/>
</dbReference>
<dbReference type="Proteomes" id="UP000270034">
    <property type="component" value="Chromosome"/>
</dbReference>
<dbReference type="InterPro" id="IPR014729">
    <property type="entry name" value="Rossmann-like_a/b/a_fold"/>
</dbReference>
<dbReference type="GO" id="GO:0005524">
    <property type="term" value="F:ATP binding"/>
    <property type="evidence" value="ECO:0007669"/>
    <property type="project" value="UniProtKB-UniRule"/>
</dbReference>
<dbReference type="Gene3D" id="1.10.10.350">
    <property type="match status" value="1"/>
</dbReference>
<dbReference type="GO" id="GO:0000049">
    <property type="term" value="F:tRNA binding"/>
    <property type="evidence" value="ECO:0007669"/>
    <property type="project" value="InterPro"/>
</dbReference>
<accession>A0A2Z5ZMR8</accession>
<dbReference type="Pfam" id="PF00749">
    <property type="entry name" value="tRNA-synt_1c"/>
    <property type="match status" value="1"/>
</dbReference>
<dbReference type="InterPro" id="IPR020751">
    <property type="entry name" value="aa-tRNA-synth_I_codon-bd_sub2"/>
</dbReference>
<feature type="domain" description="Aminoacyl-tRNA synthetase class I anticodon-binding" evidence="10">
    <location>
        <begin position="377"/>
        <end position="451"/>
    </location>
</feature>
<comment type="subunit">
    <text evidence="8">Monomer.</text>
</comment>
<dbReference type="Pfam" id="PF19269">
    <property type="entry name" value="Anticodon_2"/>
    <property type="match status" value="1"/>
</dbReference>
<dbReference type="GO" id="GO:0004818">
    <property type="term" value="F:glutamate-tRNA ligase activity"/>
    <property type="evidence" value="ECO:0007669"/>
    <property type="project" value="UniProtKB-UniRule"/>
</dbReference>
<keyword evidence="2 8" id="KW-0963">Cytoplasm</keyword>
<comment type="subcellular location">
    <subcellularLocation>
        <location evidence="8">Cytoplasm</location>
    </subcellularLocation>
</comment>
<evidence type="ECO:0000256" key="2">
    <source>
        <dbReference type="ARBA" id="ARBA00022490"/>
    </source>
</evidence>
<evidence type="ECO:0000256" key="6">
    <source>
        <dbReference type="ARBA" id="ARBA00022917"/>
    </source>
</evidence>
<feature type="binding site" evidence="8">
    <location>
        <position position="257"/>
    </location>
    <ligand>
        <name>ATP</name>
        <dbReference type="ChEBI" id="CHEBI:30616"/>
    </ligand>
</feature>
<dbReference type="EMBL" id="AP018515">
    <property type="protein sequence ID" value="BBC81417.1"/>
    <property type="molecule type" value="Genomic_DNA"/>
</dbReference>
<protein>
    <recommendedName>
        <fullName evidence="8">Glutamate--tRNA ligase</fullName>
        <ecNumber evidence="8">6.1.1.17</ecNumber>
    </recommendedName>
    <alternativeName>
        <fullName evidence="8">Glutamyl-tRNA synthetase</fullName>
        <shortName evidence="8">GluRS</shortName>
    </alternativeName>
</protein>
<dbReference type="EC" id="6.1.1.17" evidence="8"/>
<dbReference type="GO" id="GO:0005829">
    <property type="term" value="C:cytosol"/>
    <property type="evidence" value="ECO:0007669"/>
    <property type="project" value="TreeGrafter"/>
</dbReference>
<comment type="catalytic activity">
    <reaction evidence="8">
        <text>tRNA(Glu) + L-glutamate + ATP = L-glutamyl-tRNA(Glu) + AMP + diphosphate</text>
        <dbReference type="Rhea" id="RHEA:23540"/>
        <dbReference type="Rhea" id="RHEA-COMP:9663"/>
        <dbReference type="Rhea" id="RHEA-COMP:9680"/>
        <dbReference type="ChEBI" id="CHEBI:29985"/>
        <dbReference type="ChEBI" id="CHEBI:30616"/>
        <dbReference type="ChEBI" id="CHEBI:33019"/>
        <dbReference type="ChEBI" id="CHEBI:78442"/>
        <dbReference type="ChEBI" id="CHEBI:78520"/>
        <dbReference type="ChEBI" id="CHEBI:456215"/>
        <dbReference type="EC" id="6.1.1.17"/>
    </reaction>
</comment>
<dbReference type="SUPFAM" id="SSF48163">
    <property type="entry name" value="An anticodon-binding domain of class I aminoacyl-tRNA synthetases"/>
    <property type="match status" value="1"/>
</dbReference>
<dbReference type="Gene3D" id="3.40.50.620">
    <property type="entry name" value="HUPs"/>
    <property type="match status" value="1"/>
</dbReference>
<keyword evidence="13" id="KW-1185">Reference proteome</keyword>
<dbReference type="SUPFAM" id="SSF52374">
    <property type="entry name" value="Nucleotidylyl transferase"/>
    <property type="match status" value="1"/>
</dbReference>
<comment type="similarity">
    <text evidence="1 8">Belongs to the class-I aminoacyl-tRNA synthetase family. Glutamate--tRNA ligase type 1 subfamily.</text>
</comment>
<dbReference type="EMBL" id="BAMX01000014">
    <property type="protein sequence ID" value="GAN65886.1"/>
    <property type="molecule type" value="Genomic_DNA"/>
</dbReference>
<dbReference type="PRINTS" id="PR00987">
    <property type="entry name" value="TRNASYNTHGLU"/>
</dbReference>
<evidence type="ECO:0000256" key="1">
    <source>
        <dbReference type="ARBA" id="ARBA00007894"/>
    </source>
</evidence>
<accession>A0A0D6NKJ4</accession>
<comment type="caution">
    <text evidence="8">Lacks conserved residue(s) required for the propagation of feature annotation.</text>
</comment>
<evidence type="ECO:0000313" key="12">
    <source>
        <dbReference type="EMBL" id="GAN65886.1"/>
    </source>
</evidence>